<dbReference type="Gene3D" id="3.30.450.20">
    <property type="entry name" value="PAS domain"/>
    <property type="match status" value="1"/>
</dbReference>
<dbReference type="EMBL" id="UHFA01000002">
    <property type="protein sequence ID" value="SUN36166.1"/>
    <property type="molecule type" value="Genomic_DNA"/>
</dbReference>
<feature type="compositionally biased region" description="Polar residues" evidence="1">
    <location>
        <begin position="289"/>
        <end position="301"/>
    </location>
</feature>
<reference evidence="4 5" key="1">
    <citation type="submission" date="2018-06" db="EMBL/GenBank/DDBJ databases">
        <authorList>
            <consortium name="Pathogen Informatics"/>
            <person name="Doyle S."/>
        </authorList>
    </citation>
    <scope>NUCLEOTIDE SEQUENCE [LARGE SCALE GENOMIC DNA]</scope>
    <source>
        <strain evidence="5">NCTC 11391</strain>
    </source>
</reference>
<dbReference type="SUPFAM" id="SSF55785">
    <property type="entry name" value="PYP-like sensor domain (PAS domain)"/>
    <property type="match status" value="1"/>
</dbReference>
<dbReference type="Gene3D" id="1.20.120.520">
    <property type="entry name" value="nmb1532 protein domain like"/>
    <property type="match status" value="1"/>
</dbReference>
<dbReference type="Pfam" id="PF13596">
    <property type="entry name" value="PAS_10"/>
    <property type="match status" value="1"/>
</dbReference>
<dbReference type="PANTHER" id="PTHR39966">
    <property type="entry name" value="BLL2471 PROTEIN-RELATED"/>
    <property type="match status" value="1"/>
</dbReference>
<dbReference type="RefSeq" id="WP_003000537.1">
    <property type="nucleotide sequence ID" value="NZ_UHFA01000002.1"/>
</dbReference>
<evidence type="ECO:0000256" key="1">
    <source>
        <dbReference type="SAM" id="MobiDB-lite"/>
    </source>
</evidence>
<dbReference type="GO" id="GO:0005886">
    <property type="term" value="C:plasma membrane"/>
    <property type="evidence" value="ECO:0007669"/>
    <property type="project" value="TreeGrafter"/>
</dbReference>
<dbReference type="PANTHER" id="PTHR39966:SF3">
    <property type="entry name" value="DUF438 DOMAIN-CONTAINING PROTEIN"/>
    <property type="match status" value="1"/>
</dbReference>
<dbReference type="InterPro" id="IPR012312">
    <property type="entry name" value="Hemerythrin-like"/>
</dbReference>
<evidence type="ECO:0000313" key="5">
    <source>
        <dbReference type="Proteomes" id="UP000254082"/>
    </source>
</evidence>
<feature type="region of interest" description="Disordered" evidence="1">
    <location>
        <begin position="262"/>
        <end position="303"/>
    </location>
</feature>
<organism evidence="4 5">
    <name type="scientific">Streptococcus downei MFe28</name>
    <dbReference type="NCBI Taxonomy" id="764290"/>
    <lineage>
        <taxon>Bacteria</taxon>
        <taxon>Bacillati</taxon>
        <taxon>Bacillota</taxon>
        <taxon>Bacilli</taxon>
        <taxon>Lactobacillales</taxon>
        <taxon>Streptococcaceae</taxon>
        <taxon>Streptococcus</taxon>
    </lineage>
</organism>
<sequence length="468" mass="54066">MAEERIEILKNILVDLHHGASQESVQERFNQHFQGVSALEISLMEHELMSDEKSGVTFEDVMELCDVHANLFKNAVQGVEVADSDQPGHPVYVFKQENLALRGALLRIRRILDNLAQPENREFQAELLKGLKNQMRLLGQFQRHYQRKEELFFPIMESYGHDSPPRVMWGVDDEIRQLFKDLQAKVQDLPEVELAVVKESFEVFADEFEQMIFKEESILLMILLEIFTQDDWLKIAKESQAIGYAIVKPEKEWIPQREKFEPCSDLDSEDSQAKAGASLEPKASKKSEPTTGQGSLDWASSQKREQVIETPAGQFTISFEPKKESLNRQEPQQFTNGYLSLDQANLILDHLPLEITFVNKDDIFQYYNNSVPAKEMIFKRMPSQIGRNVELCHPPRVLDKVKQVFEVLKSGQKDKVTMWFKSQKKGKFVYVTYAAVRDQAGEFQGVLEYVQDIQPFFDLEEDSHRDIT</sequence>
<evidence type="ECO:0000259" key="3">
    <source>
        <dbReference type="Pfam" id="PF04282"/>
    </source>
</evidence>
<dbReference type="InterPro" id="IPR035965">
    <property type="entry name" value="PAS-like_dom_sf"/>
</dbReference>
<dbReference type="OrthoDB" id="9769774at2"/>
<feature type="domain" description="DUF438" evidence="3">
    <location>
        <begin position="9"/>
        <end position="77"/>
    </location>
</feature>
<keyword evidence="5" id="KW-1185">Reference proteome</keyword>
<protein>
    <submittedName>
        <fullName evidence="4">Sensory box protein</fullName>
    </submittedName>
</protein>
<feature type="domain" description="Hemerythrin-like" evidence="2">
    <location>
        <begin position="89"/>
        <end position="221"/>
    </location>
</feature>
<evidence type="ECO:0000259" key="2">
    <source>
        <dbReference type="Pfam" id="PF01814"/>
    </source>
</evidence>
<evidence type="ECO:0000313" key="4">
    <source>
        <dbReference type="EMBL" id="SUN36166.1"/>
    </source>
</evidence>
<accession>A0A380JDJ8</accession>
<dbReference type="InterPro" id="IPR007380">
    <property type="entry name" value="DUF438"/>
</dbReference>
<gene>
    <name evidence="4" type="ORF">NCTC11391_01210</name>
</gene>
<name>A0A380JDJ8_STRDO</name>
<proteinExistence type="predicted"/>
<dbReference type="Pfam" id="PF01814">
    <property type="entry name" value="Hemerythrin"/>
    <property type="match status" value="1"/>
</dbReference>
<dbReference type="AlphaFoldDB" id="A0A380JDJ8"/>
<dbReference type="Pfam" id="PF04282">
    <property type="entry name" value="DUF438"/>
    <property type="match status" value="1"/>
</dbReference>
<dbReference type="Proteomes" id="UP000254082">
    <property type="component" value="Unassembled WGS sequence"/>
</dbReference>